<feature type="region of interest" description="Disordered" evidence="1">
    <location>
        <begin position="107"/>
        <end position="142"/>
    </location>
</feature>
<name>A0A846S6J4_9MICO</name>
<gene>
    <name evidence="2" type="ORF">BKA07_002726</name>
</gene>
<feature type="compositionally biased region" description="Basic residues" evidence="1">
    <location>
        <begin position="125"/>
        <end position="142"/>
    </location>
</feature>
<accession>A0A846S6J4</accession>
<dbReference type="Proteomes" id="UP000576792">
    <property type="component" value="Unassembled WGS sequence"/>
</dbReference>
<dbReference type="AlphaFoldDB" id="A0A846S6J4"/>
<proteinExistence type="predicted"/>
<evidence type="ECO:0000256" key="1">
    <source>
        <dbReference type="SAM" id="MobiDB-lite"/>
    </source>
</evidence>
<feature type="region of interest" description="Disordered" evidence="1">
    <location>
        <begin position="20"/>
        <end position="45"/>
    </location>
</feature>
<evidence type="ECO:0000313" key="2">
    <source>
        <dbReference type="EMBL" id="NJC57691.1"/>
    </source>
</evidence>
<reference evidence="2 3" key="1">
    <citation type="submission" date="2020-03" db="EMBL/GenBank/DDBJ databases">
        <title>Sequencing the genomes of 1000 actinobacteria strains.</title>
        <authorList>
            <person name="Klenk H.-P."/>
        </authorList>
    </citation>
    <scope>NUCLEOTIDE SEQUENCE [LARGE SCALE GENOMIC DNA]</scope>
    <source>
        <strain evidence="2 3">DSM 18964</strain>
    </source>
</reference>
<organism evidence="2 3">
    <name type="scientific">Brevibacterium marinum</name>
    <dbReference type="NCBI Taxonomy" id="418643"/>
    <lineage>
        <taxon>Bacteria</taxon>
        <taxon>Bacillati</taxon>
        <taxon>Actinomycetota</taxon>
        <taxon>Actinomycetes</taxon>
        <taxon>Micrococcales</taxon>
        <taxon>Brevibacteriaceae</taxon>
        <taxon>Brevibacterium</taxon>
    </lineage>
</organism>
<protein>
    <submittedName>
        <fullName evidence="2">Acyl-homoserine lactone acylase PvdQ</fullName>
    </submittedName>
</protein>
<feature type="compositionally biased region" description="Basic and acidic residues" evidence="1">
    <location>
        <begin position="107"/>
        <end position="124"/>
    </location>
</feature>
<comment type="caution">
    <text evidence="2">The sequence shown here is derived from an EMBL/GenBank/DDBJ whole genome shotgun (WGS) entry which is preliminary data.</text>
</comment>
<feature type="compositionally biased region" description="Polar residues" evidence="1">
    <location>
        <begin position="29"/>
        <end position="45"/>
    </location>
</feature>
<keyword evidence="3" id="KW-1185">Reference proteome</keyword>
<sequence length="142" mass="17056">MTEPTRTLLVLIIAGHRPGWHSAPDAATSPRSANPTTNRTEVTMPNNRYPWRLELRRVPLDRLESHRDYLAHRLDHITGDDYTALATEYRATTVEIRRRYRTTEIERAQRTERYRPDHYQPPEHRPRRGCKRRRRFNRNLPH</sequence>
<evidence type="ECO:0000313" key="3">
    <source>
        <dbReference type="Proteomes" id="UP000576792"/>
    </source>
</evidence>
<dbReference type="EMBL" id="JAATJN010000001">
    <property type="protein sequence ID" value="NJC57691.1"/>
    <property type="molecule type" value="Genomic_DNA"/>
</dbReference>